<dbReference type="InterPro" id="IPR052114">
    <property type="entry name" value="ER_autophagy_membrane_reg"/>
</dbReference>
<protein>
    <recommendedName>
        <fullName evidence="7">RETREG1-3/ARL6IP-like N-terminal reticulon-homology domain-containing protein</fullName>
    </recommendedName>
</protein>
<keyword evidence="3 6" id="KW-1133">Transmembrane helix</keyword>
<dbReference type="PANTHER" id="PTHR20952:SF0">
    <property type="entry name" value="ADP-RIBOSYLATION FACTOR-LIKE PROTEIN 6-INTERACTING PROTEIN 1"/>
    <property type="match status" value="1"/>
</dbReference>
<accession>A0A9P0CIW0</accession>
<dbReference type="EMBL" id="OV651822">
    <property type="protein sequence ID" value="CAH1100903.1"/>
    <property type="molecule type" value="Genomic_DNA"/>
</dbReference>
<evidence type="ECO:0000259" key="7">
    <source>
        <dbReference type="Pfam" id="PF24456"/>
    </source>
</evidence>
<evidence type="ECO:0000256" key="2">
    <source>
        <dbReference type="ARBA" id="ARBA00022692"/>
    </source>
</evidence>
<name>A0A9P0CIW0_9CUCU</name>
<keyword evidence="9" id="KW-1185">Reference proteome</keyword>
<evidence type="ECO:0000313" key="9">
    <source>
        <dbReference type="Proteomes" id="UP001153636"/>
    </source>
</evidence>
<evidence type="ECO:0000256" key="3">
    <source>
        <dbReference type="ARBA" id="ARBA00022989"/>
    </source>
</evidence>
<evidence type="ECO:0000256" key="1">
    <source>
        <dbReference type="ARBA" id="ARBA00004141"/>
    </source>
</evidence>
<reference evidence="8" key="1">
    <citation type="submission" date="2022-01" db="EMBL/GenBank/DDBJ databases">
        <authorList>
            <person name="King R."/>
        </authorList>
    </citation>
    <scope>NUCLEOTIDE SEQUENCE</scope>
</reference>
<dbReference type="Pfam" id="PF24456">
    <property type="entry name" value="RHD_RETREG1-3"/>
    <property type="match status" value="1"/>
</dbReference>
<dbReference type="Proteomes" id="UP001153636">
    <property type="component" value="Chromosome 10"/>
</dbReference>
<dbReference type="OrthoDB" id="6416122at2759"/>
<dbReference type="GO" id="GO:0016020">
    <property type="term" value="C:membrane"/>
    <property type="evidence" value="ECO:0007669"/>
    <property type="project" value="UniProtKB-SubCell"/>
</dbReference>
<feature type="transmembrane region" description="Helical" evidence="6">
    <location>
        <begin position="203"/>
        <end position="223"/>
    </location>
</feature>
<evidence type="ECO:0000256" key="6">
    <source>
        <dbReference type="SAM" id="Phobius"/>
    </source>
</evidence>
<comment type="subcellular location">
    <subcellularLocation>
        <location evidence="1">Membrane</location>
        <topology evidence="1">Multi-pass membrane protein</topology>
    </subcellularLocation>
</comment>
<dbReference type="PANTHER" id="PTHR20952">
    <property type="entry name" value="ADP-RIBOSYLATION-LIKE FACTOR 6-INTERACTING PROTEIN"/>
    <property type="match status" value="1"/>
</dbReference>
<keyword evidence="2 6" id="KW-0812">Transmembrane</keyword>
<keyword evidence="4 6" id="KW-0472">Membrane</keyword>
<sequence length="252" mass="28801">MSESEDDVNPRNFGGSFVGDSPHPHTPKFVRFYNESLPTVPTSIPNDYKLMYAPTMESQIRKLRLSMEDYRELILNINSLLLWEKQWHPTAILTGCTVLFTLLWLSDPTVLTIISSIGLLLTIGDYVLPTVVASIFKNDNWNAHKQNEYEEICTNIVLYKTKFELLVTSYYRMRVTNSKMYFTLTILALSILTWIGSAVNNLLLSYLFVVMVLLLPGMIYNGFLHKGTEILSKIFSDLVENAKSKVGQKKLD</sequence>
<dbReference type="AlphaFoldDB" id="A0A9P0CIW0"/>
<dbReference type="GO" id="GO:0005783">
    <property type="term" value="C:endoplasmic reticulum"/>
    <property type="evidence" value="ECO:0007669"/>
    <property type="project" value="UniProtKB-ARBA"/>
</dbReference>
<feature type="transmembrane region" description="Helical" evidence="6">
    <location>
        <begin position="180"/>
        <end position="197"/>
    </location>
</feature>
<organism evidence="8 9">
    <name type="scientific">Psylliodes chrysocephalus</name>
    <dbReference type="NCBI Taxonomy" id="3402493"/>
    <lineage>
        <taxon>Eukaryota</taxon>
        <taxon>Metazoa</taxon>
        <taxon>Ecdysozoa</taxon>
        <taxon>Arthropoda</taxon>
        <taxon>Hexapoda</taxon>
        <taxon>Insecta</taxon>
        <taxon>Pterygota</taxon>
        <taxon>Neoptera</taxon>
        <taxon>Endopterygota</taxon>
        <taxon>Coleoptera</taxon>
        <taxon>Polyphaga</taxon>
        <taxon>Cucujiformia</taxon>
        <taxon>Chrysomeloidea</taxon>
        <taxon>Chrysomelidae</taxon>
        <taxon>Galerucinae</taxon>
        <taxon>Alticini</taxon>
        <taxon>Psylliodes</taxon>
    </lineage>
</organism>
<proteinExistence type="predicted"/>
<feature type="domain" description="RETREG1-3/ARL6IP-like N-terminal reticulon-homology" evidence="7">
    <location>
        <begin position="70"/>
        <end position="235"/>
    </location>
</feature>
<evidence type="ECO:0000256" key="4">
    <source>
        <dbReference type="ARBA" id="ARBA00023136"/>
    </source>
</evidence>
<feature type="transmembrane region" description="Helical" evidence="6">
    <location>
        <begin position="111"/>
        <end position="136"/>
    </location>
</feature>
<evidence type="ECO:0000256" key="5">
    <source>
        <dbReference type="SAM" id="MobiDB-lite"/>
    </source>
</evidence>
<gene>
    <name evidence="8" type="ORF">PSYICH_LOCUS1999</name>
</gene>
<evidence type="ECO:0000313" key="8">
    <source>
        <dbReference type="EMBL" id="CAH1100903.1"/>
    </source>
</evidence>
<dbReference type="InterPro" id="IPR057282">
    <property type="entry name" value="RETREG1-3-like_RHD"/>
</dbReference>
<feature type="region of interest" description="Disordered" evidence="5">
    <location>
        <begin position="1"/>
        <end position="22"/>
    </location>
</feature>